<evidence type="ECO:0000313" key="2">
    <source>
        <dbReference type="EMBL" id="AHJ98939.1"/>
    </source>
</evidence>
<dbReference type="KEGG" id="hsw:Hsw_3344"/>
<protein>
    <recommendedName>
        <fullName evidence="1">DUF5675 domain-containing protein</fullName>
    </recommendedName>
</protein>
<organism evidence="2 3">
    <name type="scientific">Hymenobacter swuensis DY53</name>
    <dbReference type="NCBI Taxonomy" id="1227739"/>
    <lineage>
        <taxon>Bacteria</taxon>
        <taxon>Pseudomonadati</taxon>
        <taxon>Bacteroidota</taxon>
        <taxon>Cytophagia</taxon>
        <taxon>Cytophagales</taxon>
        <taxon>Hymenobacteraceae</taxon>
        <taxon>Hymenobacter</taxon>
    </lineage>
</organism>
<dbReference type="AlphaFoldDB" id="W8F0P6"/>
<dbReference type="Proteomes" id="UP000019423">
    <property type="component" value="Chromosome"/>
</dbReference>
<dbReference type="HOGENOM" id="CLU_114144_1_0_10"/>
<proteinExistence type="predicted"/>
<evidence type="ECO:0000313" key="3">
    <source>
        <dbReference type="Proteomes" id="UP000019423"/>
    </source>
</evidence>
<gene>
    <name evidence="2" type="ORF">Hsw_3344</name>
</gene>
<dbReference type="Pfam" id="PF18925">
    <property type="entry name" value="DUF5675"/>
    <property type="match status" value="1"/>
</dbReference>
<feature type="domain" description="DUF5675" evidence="1">
    <location>
        <begin position="11"/>
        <end position="127"/>
    </location>
</feature>
<dbReference type="EMBL" id="CP007145">
    <property type="protein sequence ID" value="AHJ98939.1"/>
    <property type="molecule type" value="Genomic_DNA"/>
</dbReference>
<reference evidence="2 3" key="1">
    <citation type="submission" date="2014-01" db="EMBL/GenBank/DDBJ databases">
        <title>Complete genome sequence of ionizing-radiation resistance bacterium Hymenobacter swuensis DY53.</title>
        <authorList>
            <person name="Jung J.-H."/>
            <person name="Jeong S.-W."/>
            <person name="Joe M.-H."/>
            <person name="Cho y.-j."/>
            <person name="Kim M.-K."/>
            <person name="Lim S.-Y."/>
        </authorList>
    </citation>
    <scope>NUCLEOTIDE SEQUENCE [LARGE SCALE GENOMIC DNA]</scope>
    <source>
        <strain evidence="2 3">DY53</strain>
    </source>
</reference>
<evidence type="ECO:0000259" key="1">
    <source>
        <dbReference type="Pfam" id="PF18925"/>
    </source>
</evidence>
<sequence length="141" mass="15155">MVAKAFSMHLTLKRTTFTTESTIGKLSIEGKFECYVLEDVVRKPGAGKVWGKTAIPAGTYPVTITYSNRFRRLMPLLSGVKGFEGIRIHSGNTAADTEGCLLVGTSQAKDFVGNSRAAYAVLYNKLKTSIDAGDGVTITIS</sequence>
<keyword evidence="3" id="KW-1185">Reference proteome</keyword>
<dbReference type="PATRIC" id="fig|1227739.3.peg.3510"/>
<dbReference type="eggNOG" id="ENOG5033509">
    <property type="taxonomic scope" value="Bacteria"/>
</dbReference>
<name>W8F0P6_9BACT</name>
<accession>W8F0P6</accession>
<dbReference type="InterPro" id="IPR043732">
    <property type="entry name" value="DUF5675"/>
</dbReference>
<dbReference type="STRING" id="1227739.Hsw_3344"/>